<sequence length="389" mass="42804">MLVVVDGRGRRCHARTRRSGRVAESGAQQRSTPTGLGRRCGSRRRSLRGSSAVAGHGRRARGDPPSTRPTRVGPRTRQLGVASGQPRNVRGIGRHRTGADRGPGGLRVVATAGRAVDGVGERACGREFGAVVLSRGLRRGDRHRDVGRRDEPVGDDPRSASRRSGAFPNRTVRWRHDRPLSESRRRSGVHRDRCGRRAGRSVTADAFPVVHSRRRVRRGPSGDHLARRRRLSRGLRRERRDHGQRHHSHQGESGALQQEAQMEGDVARRPPVGHGWPARRAGRRVRSASGGHGQVVLARDPDVRHAGDVRWGASAGVPCPTGEEQGVLRSVHVRRVGRRRLARQDRFVGGLVGVQGREGLQTEPREPRPPAGRLRGALRAVLADLCRRR</sequence>
<accession>A0A6J6EX57</accession>
<feature type="compositionally biased region" description="Basic residues" evidence="1">
    <location>
        <begin position="10"/>
        <end position="20"/>
    </location>
</feature>
<evidence type="ECO:0000313" key="2">
    <source>
        <dbReference type="EMBL" id="CAB4579985.1"/>
    </source>
</evidence>
<feature type="region of interest" description="Disordered" evidence="1">
    <location>
        <begin position="138"/>
        <end position="296"/>
    </location>
</feature>
<feature type="compositionally biased region" description="Basic and acidic residues" evidence="1">
    <location>
        <begin position="177"/>
        <end position="192"/>
    </location>
</feature>
<organism evidence="2">
    <name type="scientific">freshwater metagenome</name>
    <dbReference type="NCBI Taxonomy" id="449393"/>
    <lineage>
        <taxon>unclassified sequences</taxon>
        <taxon>metagenomes</taxon>
        <taxon>ecological metagenomes</taxon>
    </lineage>
</organism>
<feature type="compositionally biased region" description="Basic and acidic residues" evidence="1">
    <location>
        <begin position="138"/>
        <end position="159"/>
    </location>
</feature>
<dbReference type="EMBL" id="CAEZTS010000074">
    <property type="protein sequence ID" value="CAB4579985.1"/>
    <property type="molecule type" value="Genomic_DNA"/>
</dbReference>
<evidence type="ECO:0000256" key="1">
    <source>
        <dbReference type="SAM" id="MobiDB-lite"/>
    </source>
</evidence>
<dbReference type="AlphaFoldDB" id="A0A6J6EX57"/>
<name>A0A6J6EX57_9ZZZZ</name>
<feature type="compositionally biased region" description="Basic residues" evidence="1">
    <location>
        <begin position="226"/>
        <end position="248"/>
    </location>
</feature>
<feature type="region of interest" description="Disordered" evidence="1">
    <location>
        <begin position="1"/>
        <end position="106"/>
    </location>
</feature>
<reference evidence="2" key="1">
    <citation type="submission" date="2020-05" db="EMBL/GenBank/DDBJ databases">
        <authorList>
            <person name="Chiriac C."/>
            <person name="Salcher M."/>
            <person name="Ghai R."/>
            <person name="Kavagutti S V."/>
        </authorList>
    </citation>
    <scope>NUCLEOTIDE SEQUENCE</scope>
</reference>
<protein>
    <submittedName>
        <fullName evidence="2">Unannotated protein</fullName>
    </submittedName>
</protein>
<proteinExistence type="predicted"/>
<gene>
    <name evidence="2" type="ORF">UFOPK1722_00957</name>
</gene>